<proteinExistence type="predicted"/>
<dbReference type="AlphaFoldDB" id="A0A6J7LKF8"/>
<keyword evidence="1" id="KW-0812">Transmembrane</keyword>
<feature type="transmembrane region" description="Helical" evidence="1">
    <location>
        <begin position="15"/>
        <end position="34"/>
    </location>
</feature>
<reference evidence="2" key="1">
    <citation type="submission" date="2020-05" db="EMBL/GenBank/DDBJ databases">
        <authorList>
            <person name="Chiriac C."/>
            <person name="Salcher M."/>
            <person name="Ghai R."/>
            <person name="Kavagutti S V."/>
        </authorList>
    </citation>
    <scope>NUCLEOTIDE SEQUENCE</scope>
</reference>
<protein>
    <submittedName>
        <fullName evidence="2">Unannotated protein</fullName>
    </submittedName>
</protein>
<evidence type="ECO:0000313" key="2">
    <source>
        <dbReference type="EMBL" id="CAB4966234.1"/>
    </source>
</evidence>
<sequence>MIAAALVTSFGGYPALYAVTAVITLLGAAAVIPIRSVR</sequence>
<keyword evidence="1" id="KW-0472">Membrane</keyword>
<accession>A0A6J7LKF8</accession>
<dbReference type="EMBL" id="CAFBNF010000440">
    <property type="protein sequence ID" value="CAB4966234.1"/>
    <property type="molecule type" value="Genomic_DNA"/>
</dbReference>
<organism evidence="2">
    <name type="scientific">freshwater metagenome</name>
    <dbReference type="NCBI Taxonomy" id="449393"/>
    <lineage>
        <taxon>unclassified sequences</taxon>
        <taxon>metagenomes</taxon>
        <taxon>ecological metagenomes</taxon>
    </lineage>
</organism>
<keyword evidence="1" id="KW-1133">Transmembrane helix</keyword>
<gene>
    <name evidence="2" type="ORF">UFOPK3773_02497</name>
</gene>
<name>A0A6J7LKF8_9ZZZZ</name>
<evidence type="ECO:0000256" key="1">
    <source>
        <dbReference type="SAM" id="Phobius"/>
    </source>
</evidence>